<proteinExistence type="predicted"/>
<evidence type="ECO:0000313" key="1">
    <source>
        <dbReference type="EMBL" id="QPD03557.1"/>
    </source>
</evidence>
<protein>
    <submittedName>
        <fullName evidence="1">Uncharacterized protein</fullName>
    </submittedName>
</protein>
<dbReference type="AlphaFoldDB" id="A0A7S8IY16"/>
<name>A0A7S8IY16_9BACT</name>
<evidence type="ECO:0000313" key="2">
    <source>
        <dbReference type="Proteomes" id="UP000593737"/>
    </source>
</evidence>
<organism evidence="1 2">
    <name type="scientific">Candidatus Nitrospira kreftii</name>
    <dbReference type="NCBI Taxonomy" id="2652173"/>
    <lineage>
        <taxon>Bacteria</taxon>
        <taxon>Pseudomonadati</taxon>
        <taxon>Nitrospirota</taxon>
        <taxon>Nitrospiria</taxon>
        <taxon>Nitrospirales</taxon>
        <taxon>Nitrospiraceae</taxon>
        <taxon>Nitrospira</taxon>
    </lineage>
</organism>
<gene>
    <name evidence="1" type="ORF">Nkreftii_001331</name>
</gene>
<accession>A0A7S8IY16</accession>
<reference evidence="1 2" key="1">
    <citation type="journal article" date="2020" name="ISME J.">
        <title>Enrichment and physiological characterization of a novel comammox Nitrospira indicates ammonium inhibition of complete nitrification.</title>
        <authorList>
            <person name="Sakoula D."/>
            <person name="Koch H."/>
            <person name="Frank J."/>
            <person name="Jetten M.S.M."/>
            <person name="van Kessel M.A.H.J."/>
            <person name="Lucker S."/>
        </authorList>
    </citation>
    <scope>NUCLEOTIDE SEQUENCE [LARGE SCALE GENOMIC DNA]</scope>
    <source>
        <strain evidence="1">Comreactor17</strain>
    </source>
</reference>
<dbReference type="KEGG" id="nkf:Nkreftii_001331"/>
<dbReference type="EMBL" id="CP047423">
    <property type="protein sequence ID" value="QPD03557.1"/>
    <property type="molecule type" value="Genomic_DNA"/>
</dbReference>
<sequence>MRFDPALAAQDAFSQSERELGSDWDHAVQLEETFSSNAGATAREAYEGLLALAQRHPKAHSFQAFCIYITWQQVTEETIARHFETGLKLCEAYLVKREARSDQDIDQIEELYRSFQAGLGLEEQDELQIEFTRDTPKGGD</sequence>
<dbReference type="Proteomes" id="UP000593737">
    <property type="component" value="Chromosome"/>
</dbReference>